<proteinExistence type="predicted"/>
<evidence type="ECO:0000256" key="2">
    <source>
        <dbReference type="ARBA" id="ARBA00023004"/>
    </source>
</evidence>
<dbReference type="PROSITE" id="PS51379">
    <property type="entry name" value="4FE4S_FER_2"/>
    <property type="match status" value="1"/>
</dbReference>
<dbReference type="SUPFAM" id="SSF51430">
    <property type="entry name" value="NAD(P)-linked oxidoreductase"/>
    <property type="match status" value="1"/>
</dbReference>
<dbReference type="RefSeq" id="WP_114298241.1">
    <property type="nucleotide sequence ID" value="NZ_QPJT01000014.1"/>
</dbReference>
<gene>
    <name evidence="5" type="ORF">DFR58_11437</name>
</gene>
<dbReference type="Pfam" id="PF13187">
    <property type="entry name" value="Fer4_9"/>
    <property type="match status" value="1"/>
</dbReference>
<sequence length="369" mass="42317">MQYVDYGRTGLKVSRFGLGCMRFPSDEGEAIKMVRYALDNEVNYLDTAYIYGESERITGKALKDGYRNKAVLVTKNPIWKVERHEDFEKYLDEQLLRLGTDCIDVYLLHSLEYANWVKVKQLDGLTFLDKMVQKGKIRHKAFSFHGTEGLFKEIIDSYNWEMAQIQINILDQDYQAGVEGLKYAASKGTAMVIMEPLRGGYIANNIPQQAKRLIEAYPEKRTIVDWAFRWLYNMPEATVIISGTSTLDQLKDNIAIFEGAACNVMSKEDMELIAKIKEAYESNKSIGCTGCRYCMPCPQNVDIPEIFKLYNSINIMKEHWVDRDMYRNNIIPLSLGADQCIRCGVCMEHCPQGLDIPEKLMEAHEGLLK</sequence>
<feature type="domain" description="4Fe-4S ferredoxin-type" evidence="4">
    <location>
        <begin position="331"/>
        <end position="359"/>
    </location>
</feature>
<dbReference type="SUPFAM" id="SSF54862">
    <property type="entry name" value="4Fe-4S ferredoxins"/>
    <property type="match status" value="1"/>
</dbReference>
<dbReference type="Proteomes" id="UP000253034">
    <property type="component" value="Unassembled WGS sequence"/>
</dbReference>
<evidence type="ECO:0000256" key="3">
    <source>
        <dbReference type="ARBA" id="ARBA00023014"/>
    </source>
</evidence>
<keyword evidence="1" id="KW-0479">Metal-binding</keyword>
<dbReference type="InterPro" id="IPR023210">
    <property type="entry name" value="NADP_OxRdtase_dom"/>
</dbReference>
<dbReference type="Pfam" id="PF00248">
    <property type="entry name" value="Aldo_ket_red"/>
    <property type="match status" value="1"/>
</dbReference>
<protein>
    <recommendedName>
        <fullName evidence="4">4Fe-4S ferredoxin-type domain-containing protein</fullName>
    </recommendedName>
</protein>
<dbReference type="InterPro" id="IPR017900">
    <property type="entry name" value="4Fe4S_Fe_S_CS"/>
</dbReference>
<reference evidence="5 6" key="1">
    <citation type="submission" date="2018-07" db="EMBL/GenBank/DDBJ databases">
        <title>Genomic Encyclopedia of Type Strains, Phase IV (KMG-IV): sequencing the most valuable type-strain genomes for metagenomic binning, comparative biology and taxonomic classification.</title>
        <authorList>
            <person name="Goeker M."/>
        </authorList>
    </citation>
    <scope>NUCLEOTIDE SEQUENCE [LARGE SCALE GENOMIC DNA]</scope>
    <source>
        <strain evidence="5 6">DSM 27016</strain>
    </source>
</reference>
<organism evidence="5 6">
    <name type="scientific">Anaerobacterium chartisolvens</name>
    <dbReference type="NCBI Taxonomy" id="1297424"/>
    <lineage>
        <taxon>Bacteria</taxon>
        <taxon>Bacillati</taxon>
        <taxon>Bacillota</taxon>
        <taxon>Clostridia</taxon>
        <taxon>Eubacteriales</taxon>
        <taxon>Oscillospiraceae</taxon>
        <taxon>Anaerobacterium</taxon>
    </lineage>
</organism>
<dbReference type="InterPro" id="IPR017896">
    <property type="entry name" value="4Fe4S_Fe-S-bd"/>
</dbReference>
<dbReference type="PROSITE" id="PS00198">
    <property type="entry name" value="4FE4S_FER_1"/>
    <property type="match status" value="1"/>
</dbReference>
<dbReference type="GO" id="GO:0051536">
    <property type="term" value="F:iron-sulfur cluster binding"/>
    <property type="evidence" value="ECO:0007669"/>
    <property type="project" value="UniProtKB-KW"/>
</dbReference>
<evidence type="ECO:0000256" key="1">
    <source>
        <dbReference type="ARBA" id="ARBA00022723"/>
    </source>
</evidence>
<dbReference type="Gene3D" id="3.20.20.100">
    <property type="entry name" value="NADP-dependent oxidoreductase domain"/>
    <property type="match status" value="1"/>
</dbReference>
<keyword evidence="2" id="KW-0408">Iron</keyword>
<evidence type="ECO:0000259" key="4">
    <source>
        <dbReference type="PROSITE" id="PS51379"/>
    </source>
</evidence>
<dbReference type="GO" id="GO:0046872">
    <property type="term" value="F:metal ion binding"/>
    <property type="evidence" value="ECO:0007669"/>
    <property type="project" value="UniProtKB-KW"/>
</dbReference>
<dbReference type="EMBL" id="QPJT01000014">
    <property type="protein sequence ID" value="RCX14803.1"/>
    <property type="molecule type" value="Genomic_DNA"/>
</dbReference>
<dbReference type="InterPro" id="IPR036812">
    <property type="entry name" value="NAD(P)_OxRdtase_dom_sf"/>
</dbReference>
<comment type="caution">
    <text evidence="5">The sequence shown here is derived from an EMBL/GenBank/DDBJ whole genome shotgun (WGS) entry which is preliminary data.</text>
</comment>
<accession>A0A369B063</accession>
<dbReference type="CDD" id="cd19096">
    <property type="entry name" value="AKR_Fe-S_oxidoreductase"/>
    <property type="match status" value="1"/>
</dbReference>
<evidence type="ECO:0000313" key="6">
    <source>
        <dbReference type="Proteomes" id="UP000253034"/>
    </source>
</evidence>
<dbReference type="PANTHER" id="PTHR43312">
    <property type="entry name" value="D-THREO-ALDOSE 1-DEHYDROGENASE"/>
    <property type="match status" value="1"/>
</dbReference>
<name>A0A369B063_9FIRM</name>
<dbReference type="AlphaFoldDB" id="A0A369B063"/>
<dbReference type="PANTHER" id="PTHR43312:SF2">
    <property type="entry name" value="OXIDOREDUCTASE"/>
    <property type="match status" value="1"/>
</dbReference>
<keyword evidence="6" id="KW-1185">Reference proteome</keyword>
<dbReference type="OrthoDB" id="9773828at2"/>
<keyword evidence="3" id="KW-0411">Iron-sulfur</keyword>
<evidence type="ECO:0000313" key="5">
    <source>
        <dbReference type="EMBL" id="RCX14803.1"/>
    </source>
</evidence>
<dbReference type="InterPro" id="IPR053135">
    <property type="entry name" value="AKR2_Oxidoreductase"/>
</dbReference>